<dbReference type="Pfam" id="PF13649">
    <property type="entry name" value="Methyltransf_25"/>
    <property type="match status" value="1"/>
</dbReference>
<feature type="domain" description="Methyltransferase" evidence="4">
    <location>
        <begin position="41"/>
        <end position="132"/>
    </location>
</feature>
<dbReference type="GO" id="GO:0032259">
    <property type="term" value="P:methylation"/>
    <property type="evidence" value="ECO:0007669"/>
    <property type="project" value="UniProtKB-KW"/>
</dbReference>
<dbReference type="AlphaFoldDB" id="A0A9W9KJQ5"/>
<evidence type="ECO:0000256" key="2">
    <source>
        <dbReference type="ARBA" id="ARBA00022679"/>
    </source>
</evidence>
<evidence type="ECO:0000256" key="3">
    <source>
        <dbReference type="ARBA" id="ARBA00022691"/>
    </source>
</evidence>
<protein>
    <recommendedName>
        <fullName evidence="4">Methyltransferase domain-containing protein</fullName>
    </recommendedName>
</protein>
<evidence type="ECO:0000256" key="1">
    <source>
        <dbReference type="ARBA" id="ARBA00022603"/>
    </source>
</evidence>
<dbReference type="InterPro" id="IPR041698">
    <property type="entry name" value="Methyltransf_25"/>
</dbReference>
<keyword evidence="1" id="KW-0489">Methyltransferase</keyword>
<keyword evidence="6" id="KW-1185">Reference proteome</keyword>
<organism evidence="5 6">
    <name type="scientific">Penicillium angulare</name>
    <dbReference type="NCBI Taxonomy" id="116970"/>
    <lineage>
        <taxon>Eukaryota</taxon>
        <taxon>Fungi</taxon>
        <taxon>Dikarya</taxon>
        <taxon>Ascomycota</taxon>
        <taxon>Pezizomycotina</taxon>
        <taxon>Eurotiomycetes</taxon>
        <taxon>Eurotiomycetidae</taxon>
        <taxon>Eurotiales</taxon>
        <taxon>Aspergillaceae</taxon>
        <taxon>Penicillium</taxon>
    </lineage>
</organism>
<dbReference type="GO" id="GO:0005739">
    <property type="term" value="C:mitochondrion"/>
    <property type="evidence" value="ECO:0007669"/>
    <property type="project" value="TreeGrafter"/>
</dbReference>
<reference evidence="5" key="1">
    <citation type="submission" date="2022-11" db="EMBL/GenBank/DDBJ databases">
        <authorList>
            <person name="Petersen C."/>
        </authorList>
    </citation>
    <scope>NUCLEOTIDE SEQUENCE</scope>
    <source>
        <strain evidence="5">IBT 30069</strain>
    </source>
</reference>
<comment type="caution">
    <text evidence="5">The sequence shown here is derived from an EMBL/GenBank/DDBJ whole genome shotgun (WGS) entry which is preliminary data.</text>
</comment>
<keyword evidence="2" id="KW-0808">Transferase</keyword>
<dbReference type="CDD" id="cd02440">
    <property type="entry name" value="AdoMet_MTases"/>
    <property type="match status" value="1"/>
</dbReference>
<sequence length="286" mass="31164">MTELSPAAVEFLKSSGASSPPQVEHRLALLRSWKIPQGSKVLEIGCGQGDCTLLLADLVGENGHVTAIDPASLDYGAPMTLGEAQAQLKASPLGNRITFKQATVEEFCQSNDETYDCAVFARCLWYLSSPDMILSMLRSLQGRVRRVLIAEFLLDIQGDSAVLPHMLAVISLADINIGQPSDPWTGNDNVQSICSPKMICEMGRQAGWELEMESTIQAAEGLEDGRWEVGHVLSEKYAARVESLTPEPRRVYAKMLLDAVKQSTAAQPLATVKALPTWFSSWKPSS</sequence>
<dbReference type="SUPFAM" id="SSF53335">
    <property type="entry name" value="S-adenosyl-L-methionine-dependent methyltransferases"/>
    <property type="match status" value="1"/>
</dbReference>
<dbReference type="Gene3D" id="3.40.50.150">
    <property type="entry name" value="Vaccinia Virus protein VP39"/>
    <property type="match status" value="1"/>
</dbReference>
<name>A0A9W9KJQ5_9EURO</name>
<dbReference type="PANTHER" id="PTHR43464:SF19">
    <property type="entry name" value="UBIQUINONE BIOSYNTHESIS O-METHYLTRANSFERASE, MITOCHONDRIAL"/>
    <property type="match status" value="1"/>
</dbReference>
<dbReference type="PANTHER" id="PTHR43464">
    <property type="entry name" value="METHYLTRANSFERASE"/>
    <property type="match status" value="1"/>
</dbReference>
<reference evidence="5" key="2">
    <citation type="journal article" date="2023" name="IMA Fungus">
        <title>Comparative genomic study of the Penicillium genus elucidates a diverse pangenome and 15 lateral gene transfer events.</title>
        <authorList>
            <person name="Petersen C."/>
            <person name="Sorensen T."/>
            <person name="Nielsen M.R."/>
            <person name="Sondergaard T.E."/>
            <person name="Sorensen J.L."/>
            <person name="Fitzpatrick D.A."/>
            <person name="Frisvad J.C."/>
            <person name="Nielsen K.L."/>
        </authorList>
    </citation>
    <scope>NUCLEOTIDE SEQUENCE</scope>
    <source>
        <strain evidence="5">IBT 30069</strain>
    </source>
</reference>
<proteinExistence type="predicted"/>
<gene>
    <name evidence="5" type="ORF">N7456_005859</name>
</gene>
<evidence type="ECO:0000313" key="5">
    <source>
        <dbReference type="EMBL" id="KAJ5109184.1"/>
    </source>
</evidence>
<evidence type="ECO:0000259" key="4">
    <source>
        <dbReference type="Pfam" id="PF13649"/>
    </source>
</evidence>
<accession>A0A9W9KJQ5</accession>
<dbReference type="Proteomes" id="UP001149165">
    <property type="component" value="Unassembled WGS sequence"/>
</dbReference>
<dbReference type="EMBL" id="JAPQKH010000003">
    <property type="protein sequence ID" value="KAJ5109184.1"/>
    <property type="molecule type" value="Genomic_DNA"/>
</dbReference>
<dbReference type="GO" id="GO:0010420">
    <property type="term" value="F:polyprenyldihydroxybenzoate methyltransferase activity"/>
    <property type="evidence" value="ECO:0007669"/>
    <property type="project" value="TreeGrafter"/>
</dbReference>
<dbReference type="InterPro" id="IPR029063">
    <property type="entry name" value="SAM-dependent_MTases_sf"/>
</dbReference>
<evidence type="ECO:0000313" key="6">
    <source>
        <dbReference type="Proteomes" id="UP001149165"/>
    </source>
</evidence>
<keyword evidence="3" id="KW-0949">S-adenosyl-L-methionine</keyword>
<dbReference type="OrthoDB" id="8300214at2759"/>